<comment type="similarity">
    <text evidence="2 8">Belongs to the pseudouridine synthase Pus10 family.</text>
</comment>
<evidence type="ECO:0000256" key="4">
    <source>
        <dbReference type="ARBA" id="ARBA00022884"/>
    </source>
</evidence>
<dbReference type="GO" id="GO:0160148">
    <property type="term" value="F:tRNA pseudouridine(55) synthase activity"/>
    <property type="evidence" value="ECO:0007669"/>
    <property type="project" value="UniProtKB-EC"/>
</dbReference>
<dbReference type="Gene3D" id="3.30.70.2510">
    <property type="match status" value="1"/>
</dbReference>
<feature type="binding site" evidence="8">
    <location>
        <position position="355"/>
    </location>
    <ligand>
        <name>substrate</name>
    </ligand>
</feature>
<dbReference type="Proteomes" id="UP000590564">
    <property type="component" value="Unassembled WGS sequence"/>
</dbReference>
<dbReference type="GO" id="GO:0031119">
    <property type="term" value="P:tRNA pseudouridine synthesis"/>
    <property type="evidence" value="ECO:0007669"/>
    <property type="project" value="UniProtKB-UniRule"/>
</dbReference>
<dbReference type="Gene3D" id="3.30.70.3190">
    <property type="match status" value="1"/>
</dbReference>
<dbReference type="InterPro" id="IPR039894">
    <property type="entry name" value="Pus10-like"/>
</dbReference>
<gene>
    <name evidence="8" type="primary">pus10</name>
    <name evidence="11" type="ORF">HNP94_001818</name>
    <name evidence="12" type="ORF">HNP96_001719</name>
    <name evidence="10" type="ORF">MMJJ_10000</name>
</gene>
<dbReference type="InterPro" id="IPR020103">
    <property type="entry name" value="PsdUridine_synth_cat_dom_sf"/>
</dbReference>
<dbReference type="GO" id="GO:0000049">
    <property type="term" value="F:tRNA binding"/>
    <property type="evidence" value="ECO:0007669"/>
    <property type="project" value="InterPro"/>
</dbReference>
<dbReference type="InterPro" id="IPR004114">
    <property type="entry name" value="THUMP_dom"/>
</dbReference>
<organism evidence="10 13">
    <name type="scientific">Methanococcus maripaludis</name>
    <name type="common">Methanococcus deltae</name>
    <dbReference type="NCBI Taxonomy" id="39152"/>
    <lineage>
        <taxon>Archaea</taxon>
        <taxon>Methanobacteriati</taxon>
        <taxon>Methanobacteriota</taxon>
        <taxon>Methanomada group</taxon>
        <taxon>Methanococci</taxon>
        <taxon>Methanococcales</taxon>
        <taxon>Methanococcaceae</taxon>
        <taxon>Methanococcus</taxon>
    </lineage>
</organism>
<evidence type="ECO:0000256" key="1">
    <source>
        <dbReference type="ARBA" id="ARBA00000385"/>
    </source>
</evidence>
<evidence type="ECO:0000256" key="8">
    <source>
        <dbReference type="HAMAP-Rule" id="MF_01893"/>
    </source>
</evidence>
<evidence type="ECO:0000256" key="2">
    <source>
        <dbReference type="ARBA" id="ARBA00009652"/>
    </source>
</evidence>
<dbReference type="SUPFAM" id="SSF55120">
    <property type="entry name" value="Pseudouridine synthase"/>
    <property type="match status" value="1"/>
</dbReference>
<sequence>MNIDYSVLKKYPLCDRCFGRLYGKLIRSSNFERGHALKLAKAIELEEDLRTALEKMNETSENPELKPIEPEKLEEIKELMYCIYKSGISGIKLDLIDNIEKYETKFKNEAEYEKNEDCDELCPWCKGIFEPENIETVAENVVNALSEYEFDSFLIGTKLPKRFKELEKEIETPFIESIRQEFGRELGKVVVPLVKRRVDKENPDIVVMVNPYNQKVTLQVNPVFIKGRYKKLVRGIPQSHWHCRSCKGKGCEKCNFTGKQYMTSVEEIIAEPFMEVMKGSSEALHGAGREDIDVRMLGNGRPFVIEIKEPKIRKVNLEELASKVNESGNVEIINVEYGVKKDVHFFKNEPHKKTYLAHVECEEKVSNEEVAELVKKLEDLTIDQRTPDRVSHRRADLVRVRKVYKAWPHMIDDHNFELKIFCDGGLYIKELINSDEGRTTPSVSELLNKKCICKFLDVLDVHDYEDAENI</sequence>
<evidence type="ECO:0000256" key="6">
    <source>
        <dbReference type="ARBA" id="ARBA00050950"/>
    </source>
</evidence>
<dbReference type="EMBL" id="CP026606">
    <property type="protein sequence ID" value="AVB76400.1"/>
    <property type="molecule type" value="Genomic_DNA"/>
</dbReference>
<comment type="function">
    <text evidence="7 8">Responsible for synthesis of pseudouridine from uracil-54 and uracil-55 in the psi GC loop of transfer RNAs.</text>
</comment>
<feature type="domain" description="THUMP" evidence="9">
    <location>
        <begin position="116"/>
        <end position="222"/>
    </location>
</feature>
<evidence type="ECO:0000259" key="9">
    <source>
        <dbReference type="PROSITE" id="PS51165"/>
    </source>
</evidence>
<dbReference type="PROSITE" id="PS51165">
    <property type="entry name" value="THUMP"/>
    <property type="match status" value="1"/>
</dbReference>
<dbReference type="NCBIfam" id="TIGR01213">
    <property type="entry name" value="pseudo_Pus10arc"/>
    <property type="match status" value="1"/>
</dbReference>
<accession>A0A2L1CAZ8</accession>
<dbReference type="GeneID" id="36102086"/>
<dbReference type="Pfam" id="PF22023">
    <property type="entry name" value="Pus10_THUMP_arc"/>
    <property type="match status" value="1"/>
</dbReference>
<evidence type="ECO:0000313" key="11">
    <source>
        <dbReference type="EMBL" id="MBA2864790.1"/>
    </source>
</evidence>
<dbReference type="PANTHER" id="PTHR21568:SF0">
    <property type="entry name" value="TRNA PSEUDOURIDINE SYNTHASE PUS10"/>
    <property type="match status" value="1"/>
</dbReference>
<dbReference type="RefSeq" id="WP_104837931.1">
    <property type="nucleotide sequence ID" value="NZ_CP026606.1"/>
</dbReference>
<dbReference type="EMBL" id="JACHED010000004">
    <property type="protein sequence ID" value="MBB6497671.1"/>
    <property type="molecule type" value="Genomic_DNA"/>
</dbReference>
<feature type="active site" description="Nucleophile" evidence="8">
    <location>
        <position position="291"/>
    </location>
</feature>
<evidence type="ECO:0000313" key="15">
    <source>
        <dbReference type="Proteomes" id="UP000590564"/>
    </source>
</evidence>
<comment type="catalytic activity">
    <reaction evidence="1 8">
        <text>uridine(55) in tRNA = pseudouridine(55) in tRNA</text>
        <dbReference type="Rhea" id="RHEA:42532"/>
        <dbReference type="Rhea" id="RHEA-COMP:10101"/>
        <dbReference type="Rhea" id="RHEA-COMP:10102"/>
        <dbReference type="ChEBI" id="CHEBI:65314"/>
        <dbReference type="ChEBI" id="CHEBI:65315"/>
        <dbReference type="EC" id="5.4.99.25"/>
    </reaction>
</comment>
<dbReference type="Proteomes" id="UP000239462">
    <property type="component" value="Chromosome"/>
</dbReference>
<dbReference type="HAMAP" id="MF_01893">
    <property type="entry name" value="Pus10_arch"/>
    <property type="match status" value="1"/>
</dbReference>
<dbReference type="InterPro" id="IPR005912">
    <property type="entry name" value="Pus10"/>
</dbReference>
<dbReference type="Proteomes" id="UP000567099">
    <property type="component" value="Unassembled WGS sequence"/>
</dbReference>
<dbReference type="InterPro" id="IPR048741">
    <property type="entry name" value="Pus10-like_C"/>
</dbReference>
<dbReference type="EMBL" id="JACDUO010000003">
    <property type="protein sequence ID" value="MBA2864790.1"/>
    <property type="molecule type" value="Genomic_DNA"/>
</dbReference>
<feature type="binding site" evidence="8">
    <location>
        <position position="427"/>
    </location>
    <ligand>
        <name>substrate</name>
    </ligand>
</feature>
<dbReference type="AlphaFoldDB" id="A0A2L1CAZ8"/>
<evidence type="ECO:0000313" key="12">
    <source>
        <dbReference type="EMBL" id="MBB6497671.1"/>
    </source>
</evidence>
<evidence type="ECO:0000256" key="5">
    <source>
        <dbReference type="ARBA" id="ARBA00023235"/>
    </source>
</evidence>
<reference evidence="13" key="1">
    <citation type="journal article" date="2018" name="Genome Announc.">
        <title>Complete Genome Sequence of the Methanococcus maripaludis Type Strain JJ (DSM 2067), a Model for Selenoprotein Synthesis in Archaea.</title>
        <authorList>
            <person name="Poehlein A."/>
            <person name="Heym D."/>
            <person name="Quitzke V."/>
            <person name="Fersch J."/>
            <person name="Daniel R."/>
            <person name="Rother M."/>
        </authorList>
    </citation>
    <scope>NUCLEOTIDE SEQUENCE [LARGE SCALE GENOMIC DNA]</scope>
    <source>
        <strain evidence="13">DSM 2067</strain>
    </source>
</reference>
<keyword evidence="5 8" id="KW-0413">Isomerase</keyword>
<dbReference type="PANTHER" id="PTHR21568">
    <property type="entry name" value="TRNA PSEUDOURIDINE SYNTHASE PUS10"/>
    <property type="match status" value="1"/>
</dbReference>
<comment type="catalytic activity">
    <reaction evidence="6 8">
        <text>uridine(54) in tRNA = pseudouridine(54) in tRNA</text>
        <dbReference type="Rhea" id="RHEA:57876"/>
        <dbReference type="Rhea" id="RHEA-COMP:10193"/>
        <dbReference type="Rhea" id="RHEA-COMP:14141"/>
        <dbReference type="ChEBI" id="CHEBI:65314"/>
        <dbReference type="ChEBI" id="CHEBI:65315"/>
    </reaction>
</comment>
<dbReference type="Pfam" id="PF21238">
    <property type="entry name" value="Pus10_C"/>
    <property type="match status" value="1"/>
</dbReference>
<evidence type="ECO:0000313" key="14">
    <source>
        <dbReference type="Proteomes" id="UP000567099"/>
    </source>
</evidence>
<keyword evidence="3 8" id="KW-0819">tRNA processing</keyword>
<evidence type="ECO:0000313" key="13">
    <source>
        <dbReference type="Proteomes" id="UP000239462"/>
    </source>
</evidence>
<dbReference type="InterPro" id="IPR055174">
    <property type="entry name" value="Pus10_THUMP_arc"/>
</dbReference>
<name>A0A2L1CAZ8_METMI</name>
<reference evidence="10" key="2">
    <citation type="submission" date="2018-02" db="EMBL/GenBank/DDBJ databases">
        <title>Complete genome sequence of the Methanococcus maripaludis type strain JJ (DSM 2067), a model for selenoprotein synthesis in Archaea.</title>
        <authorList>
            <person name="Poehlein A."/>
            <person name="Heym D."/>
            <person name="Quitzke V."/>
            <person name="Fersch J."/>
            <person name="Daniel R."/>
            <person name="Rother M."/>
        </authorList>
    </citation>
    <scope>NUCLEOTIDE SEQUENCE [LARGE SCALE GENOMIC DNA]</scope>
    <source>
        <strain evidence="10">DSM 2067</strain>
    </source>
</reference>
<evidence type="ECO:0000256" key="3">
    <source>
        <dbReference type="ARBA" id="ARBA00022694"/>
    </source>
</evidence>
<evidence type="ECO:0000313" key="10">
    <source>
        <dbReference type="EMBL" id="AVB76400.1"/>
    </source>
</evidence>
<dbReference type="FunFam" id="3.30.70.2510:FF:000001">
    <property type="entry name" value="tRNA pseudouridine synthase Pus10"/>
    <property type="match status" value="1"/>
</dbReference>
<protein>
    <recommendedName>
        <fullName evidence="8">tRNA pseudouridine synthase Pus10</fullName>
        <ecNumber evidence="8">5.4.99.25</ecNumber>
    </recommendedName>
    <alternativeName>
        <fullName evidence="8">tRNA pseudouridine 54/55 synthase</fullName>
        <shortName evidence="8">Psi54/55 synthase</shortName>
    </alternativeName>
</protein>
<dbReference type="KEGG" id="mmad:MMJJ_10000"/>
<dbReference type="FunFam" id="3.30.70.3190:FF:000001">
    <property type="entry name" value="tRNA pseudouridine synthase Pus10"/>
    <property type="match status" value="1"/>
</dbReference>
<reference evidence="12 15" key="3">
    <citation type="submission" date="2020-08" db="EMBL/GenBank/DDBJ databases">
        <title>Genomic Encyclopedia of Type Strains, Phase IV (KMG-V): Genome sequencing to study the core and pangenomes of soil and plant-associated prokaryotes.</title>
        <authorList>
            <person name="Whitman W."/>
        </authorList>
    </citation>
    <scope>NUCLEOTIDE SEQUENCE [LARGE SCALE GENOMIC DNA]</scope>
    <source>
        <strain evidence="11 14">C13</strain>
        <strain evidence="12 15">D1</strain>
    </source>
</reference>
<keyword evidence="4 8" id="KW-0694">RNA-binding</keyword>
<dbReference type="EC" id="5.4.99.25" evidence="8"/>
<proteinExistence type="inferred from homology"/>
<evidence type="ECO:0000256" key="7">
    <source>
        <dbReference type="ARBA" id="ARBA00058132"/>
    </source>
</evidence>